<dbReference type="AlphaFoldDB" id="B2AI60"/>
<sequence>MTATGRELAFWFCNFRCALGERYGYTRK</sequence>
<dbReference type="EMBL" id="CU633750">
    <property type="protein sequence ID" value="CAP63459.1"/>
    <property type="molecule type" value="Genomic_DNA"/>
</dbReference>
<name>B2AI60_CUPTR</name>
<dbReference type="HOGENOM" id="CLU_3412499_0_0_4"/>
<dbReference type="KEGG" id="cti:RALTA_B0261"/>
<proteinExistence type="predicted"/>
<organism evidence="1 2">
    <name type="scientific">Cupriavidus taiwanensis (strain DSM 17343 / BCRC 17206 / CCUG 44338 / CIP 107171 / LMG 19424 / R1)</name>
    <name type="common">Ralstonia taiwanensis (strain LMG 19424)</name>
    <dbReference type="NCBI Taxonomy" id="977880"/>
    <lineage>
        <taxon>Bacteria</taxon>
        <taxon>Pseudomonadati</taxon>
        <taxon>Pseudomonadota</taxon>
        <taxon>Betaproteobacteria</taxon>
        <taxon>Burkholderiales</taxon>
        <taxon>Burkholderiaceae</taxon>
        <taxon>Cupriavidus</taxon>
    </lineage>
</organism>
<gene>
    <name evidence="1" type="ordered locus">RALTA_B0261</name>
</gene>
<reference evidence="1 2" key="1">
    <citation type="journal article" date="2008" name="Genome Res.">
        <title>Genome sequence of the beta-rhizobium Cupriavidus taiwanensis and comparative genomics of rhizobia.</title>
        <authorList>
            <person name="Amadou C."/>
            <person name="Pascal G."/>
            <person name="Mangenot S."/>
            <person name="Glew M."/>
            <person name="Bontemps C."/>
            <person name="Capela D."/>
            <person name="Carrere S."/>
            <person name="Cruveiller S."/>
            <person name="Dossat C."/>
            <person name="Lajus A."/>
            <person name="Marchetti M."/>
            <person name="Poinsot V."/>
            <person name="Rouy Z."/>
            <person name="Servin B."/>
            <person name="Saad M."/>
            <person name="Schenowitz C."/>
            <person name="Barbe V."/>
            <person name="Batut J."/>
            <person name="Medigue C."/>
            <person name="Masson-Boivin C."/>
        </authorList>
    </citation>
    <scope>NUCLEOTIDE SEQUENCE [LARGE SCALE GENOMIC DNA]</scope>
    <source>
        <strain evidence="2">DSM 17343 / BCRC 17206 / CCUG 44338 / CIP 107171 / LMG 19424 / R1</strain>
    </source>
</reference>
<keyword evidence="2" id="KW-1185">Reference proteome</keyword>
<evidence type="ECO:0000313" key="1">
    <source>
        <dbReference type="EMBL" id="CAP63459.1"/>
    </source>
</evidence>
<dbReference type="Proteomes" id="UP000001692">
    <property type="component" value="Chromosome 2"/>
</dbReference>
<accession>B2AI60</accession>
<protein>
    <submittedName>
        <fullName evidence="1">Uncharacterized protein</fullName>
    </submittedName>
</protein>
<evidence type="ECO:0000313" key="2">
    <source>
        <dbReference type="Proteomes" id="UP000001692"/>
    </source>
</evidence>